<evidence type="ECO:0000256" key="1">
    <source>
        <dbReference type="SAM" id="Phobius"/>
    </source>
</evidence>
<dbReference type="EMBL" id="UOFY01000042">
    <property type="protein sequence ID" value="VAX09739.1"/>
    <property type="molecule type" value="Genomic_DNA"/>
</dbReference>
<keyword evidence="1" id="KW-0472">Membrane</keyword>
<feature type="transmembrane region" description="Helical" evidence="1">
    <location>
        <begin position="6"/>
        <end position="24"/>
    </location>
</feature>
<evidence type="ECO:0008006" key="3">
    <source>
        <dbReference type="Google" id="ProtNLM"/>
    </source>
</evidence>
<dbReference type="PANTHER" id="PTHR34801:SF6">
    <property type="entry name" value="SLL1620 PROTEIN"/>
    <property type="match status" value="1"/>
</dbReference>
<reference evidence="2" key="1">
    <citation type="submission" date="2018-06" db="EMBL/GenBank/DDBJ databases">
        <authorList>
            <person name="Zhirakovskaya E."/>
        </authorList>
    </citation>
    <scope>NUCLEOTIDE SEQUENCE</scope>
</reference>
<dbReference type="PANTHER" id="PTHR34801">
    <property type="entry name" value="EXPRESSED PROTEIN"/>
    <property type="match status" value="1"/>
</dbReference>
<dbReference type="InterPro" id="IPR010865">
    <property type="entry name" value="DUF1499"/>
</dbReference>
<accession>A0A3B1AUQ6</accession>
<protein>
    <recommendedName>
        <fullName evidence="3">DUF1499 domain-containing protein</fullName>
    </recommendedName>
</protein>
<gene>
    <name evidence="2" type="ORF">MNBD_GAMMA25-1247</name>
</gene>
<dbReference type="PIRSF" id="PIRSF026426">
    <property type="entry name" value="DUF1499"/>
    <property type="match status" value="1"/>
</dbReference>
<dbReference type="Pfam" id="PF07386">
    <property type="entry name" value="DUF1499"/>
    <property type="match status" value="1"/>
</dbReference>
<evidence type="ECO:0000313" key="2">
    <source>
        <dbReference type="EMBL" id="VAX09739.1"/>
    </source>
</evidence>
<keyword evidence="1" id="KW-0812">Transmembrane</keyword>
<sequence>MKIILYIFIGIIIIIGIYFIALSISSRKQPELGLLNGQLRVCPAMPNCVCSEQASSEIAPLSYITQADVAWDRVKQIIVTTGGKIISEQRGYLHAQYESPLMRYIDDVELRLDASQQRIHIRSASRVGYSDLGANQKRLMQIRSVFNSDKLL</sequence>
<keyword evidence="1" id="KW-1133">Transmembrane helix</keyword>
<organism evidence="2">
    <name type="scientific">hydrothermal vent metagenome</name>
    <dbReference type="NCBI Taxonomy" id="652676"/>
    <lineage>
        <taxon>unclassified sequences</taxon>
        <taxon>metagenomes</taxon>
        <taxon>ecological metagenomes</taxon>
    </lineage>
</organism>
<name>A0A3B1AUQ6_9ZZZZ</name>
<proteinExistence type="predicted"/>
<dbReference type="AlphaFoldDB" id="A0A3B1AUQ6"/>